<dbReference type="STRING" id="1149755.A0A2J6RRD5"/>
<dbReference type="InterPro" id="IPR000182">
    <property type="entry name" value="GNAT_dom"/>
</dbReference>
<dbReference type="OrthoDB" id="2326446at2759"/>
<sequence length="242" mass="27444">MAATSVSPVVKSRYSHVDLVPWDPESPEHVKRMVQQRIACGWKHEAVEKWKDLQREGRIALQWILPDTDPDRGERLNKHVAAFPKESTSLVDSASSLGGKSRTPNLAKKFIPVGHISLNKEYETPGYAEPTEGLSWIATFYVSTALQSMGLGRAAMDAVENMAIAEPLCAKTLSLSTVASEYEDKEERWTALGREPPQLLNQDWYGRRGYTVYKKVEKMWSEKDSTGKEWWFPAVFMRKDIV</sequence>
<protein>
    <recommendedName>
        <fullName evidence="1">N-acetyltransferase domain-containing protein</fullName>
    </recommendedName>
</protein>
<evidence type="ECO:0000313" key="2">
    <source>
        <dbReference type="EMBL" id="PMD41053.1"/>
    </source>
</evidence>
<gene>
    <name evidence="2" type="ORF">L207DRAFT_489109</name>
</gene>
<evidence type="ECO:0000313" key="3">
    <source>
        <dbReference type="Proteomes" id="UP000235786"/>
    </source>
</evidence>
<evidence type="ECO:0000259" key="1">
    <source>
        <dbReference type="PROSITE" id="PS51186"/>
    </source>
</evidence>
<dbReference type="AlphaFoldDB" id="A0A2J6RRD5"/>
<proteinExistence type="predicted"/>
<dbReference type="EMBL" id="KZ613945">
    <property type="protein sequence ID" value="PMD41053.1"/>
    <property type="molecule type" value="Genomic_DNA"/>
</dbReference>
<dbReference type="CDD" id="cd04301">
    <property type="entry name" value="NAT_SF"/>
    <property type="match status" value="1"/>
</dbReference>
<organism evidence="2 3">
    <name type="scientific">Hyaloscypha variabilis (strain UAMH 11265 / GT02V1 / F)</name>
    <name type="common">Meliniomyces variabilis</name>
    <dbReference type="NCBI Taxonomy" id="1149755"/>
    <lineage>
        <taxon>Eukaryota</taxon>
        <taxon>Fungi</taxon>
        <taxon>Dikarya</taxon>
        <taxon>Ascomycota</taxon>
        <taxon>Pezizomycotina</taxon>
        <taxon>Leotiomycetes</taxon>
        <taxon>Helotiales</taxon>
        <taxon>Hyaloscyphaceae</taxon>
        <taxon>Hyaloscypha</taxon>
        <taxon>Hyaloscypha variabilis</taxon>
    </lineage>
</organism>
<dbReference type="GO" id="GO:0016747">
    <property type="term" value="F:acyltransferase activity, transferring groups other than amino-acyl groups"/>
    <property type="evidence" value="ECO:0007669"/>
    <property type="project" value="InterPro"/>
</dbReference>
<dbReference type="InterPro" id="IPR016181">
    <property type="entry name" value="Acyl_CoA_acyltransferase"/>
</dbReference>
<dbReference type="SUPFAM" id="SSF55729">
    <property type="entry name" value="Acyl-CoA N-acyltransferases (Nat)"/>
    <property type="match status" value="1"/>
</dbReference>
<feature type="domain" description="N-acetyltransferase" evidence="1">
    <location>
        <begin position="62"/>
        <end position="242"/>
    </location>
</feature>
<name>A0A2J6RRD5_HYAVF</name>
<dbReference type="PROSITE" id="PS51186">
    <property type="entry name" value="GNAT"/>
    <property type="match status" value="1"/>
</dbReference>
<keyword evidence="3" id="KW-1185">Reference proteome</keyword>
<dbReference type="Proteomes" id="UP000235786">
    <property type="component" value="Unassembled WGS sequence"/>
</dbReference>
<reference evidence="2 3" key="1">
    <citation type="submission" date="2016-04" db="EMBL/GenBank/DDBJ databases">
        <title>A degradative enzymes factory behind the ericoid mycorrhizal symbiosis.</title>
        <authorList>
            <consortium name="DOE Joint Genome Institute"/>
            <person name="Martino E."/>
            <person name="Morin E."/>
            <person name="Grelet G."/>
            <person name="Kuo A."/>
            <person name="Kohler A."/>
            <person name="Daghino S."/>
            <person name="Barry K."/>
            <person name="Choi C."/>
            <person name="Cichocki N."/>
            <person name="Clum A."/>
            <person name="Copeland A."/>
            <person name="Hainaut M."/>
            <person name="Haridas S."/>
            <person name="Labutti K."/>
            <person name="Lindquist E."/>
            <person name="Lipzen A."/>
            <person name="Khouja H.-R."/>
            <person name="Murat C."/>
            <person name="Ohm R."/>
            <person name="Olson A."/>
            <person name="Spatafora J."/>
            <person name="Veneault-Fourrey C."/>
            <person name="Henrissat B."/>
            <person name="Grigoriev I."/>
            <person name="Martin F."/>
            <person name="Perotto S."/>
        </authorList>
    </citation>
    <scope>NUCLEOTIDE SEQUENCE [LARGE SCALE GENOMIC DNA]</scope>
    <source>
        <strain evidence="2 3">F</strain>
    </source>
</reference>
<accession>A0A2J6RRD5</accession>
<dbReference type="Gene3D" id="3.40.630.30">
    <property type="match status" value="1"/>
</dbReference>
<dbReference type="Pfam" id="PF00583">
    <property type="entry name" value="Acetyltransf_1"/>
    <property type="match status" value="1"/>
</dbReference>